<dbReference type="EMBL" id="JARKIF010000002">
    <property type="protein sequence ID" value="KAJ7647746.1"/>
    <property type="molecule type" value="Genomic_DNA"/>
</dbReference>
<keyword evidence="4" id="KW-1185">Reference proteome</keyword>
<feature type="region of interest" description="Disordered" evidence="1">
    <location>
        <begin position="1"/>
        <end position="45"/>
    </location>
</feature>
<sequence length="474" mass="52559">MKRGFLNSSKAKAQPLGPDLKGTSTKKAPAQSLLNEQVPVYSPQPDANGHYPKFPIGKQPRVDVPEGYSMLTPYTKHDPRAKIQHNPDTMLFTTLPIDAPDDEPVSECFFFHGSKELVVNLPGFPKPLVHPSTPAHRMGSTPGKGMGLFSTRALKTGELILTERPLLVAPRGLPTAYPSSFTHEQYLQHSLNELEKAEAIAVERMRPEDRKAFMALSNCHKEDGSGPVVGIVRTNSLALGGLRPGVTDEMGEYCAVPKDISRLNHSCSPNTATRFDKASFSYSLFAVREIGEGEELTYTYTDTLVSKAERHTDLKPYGFVCSCTACEGPESDARRAYLKKMGAPQIYVWLYNPPELDNMFHDECRRQLALIQQEGLEHGSHHYKILEAAMEGSIAMGDAQGASEWAAKLVKISWHGEPADVKAYLDPASSAFKKHPMWRKRVDRSRDPLQGILELAALANKDGQIRPWSMMFPM</sequence>
<evidence type="ECO:0000256" key="1">
    <source>
        <dbReference type="SAM" id="MobiDB-lite"/>
    </source>
</evidence>
<dbReference type="InterPro" id="IPR053185">
    <property type="entry name" value="SET_domain_protein"/>
</dbReference>
<comment type="caution">
    <text evidence="3">The sequence shown here is derived from an EMBL/GenBank/DDBJ whole genome shotgun (WGS) entry which is preliminary data.</text>
</comment>
<dbReference type="Pfam" id="PF00856">
    <property type="entry name" value="SET"/>
    <property type="match status" value="1"/>
</dbReference>
<feature type="compositionally biased region" description="Polar residues" evidence="1">
    <location>
        <begin position="1"/>
        <end position="11"/>
    </location>
</feature>
<dbReference type="SUPFAM" id="SSF82199">
    <property type="entry name" value="SET domain"/>
    <property type="match status" value="1"/>
</dbReference>
<dbReference type="InterPro" id="IPR001214">
    <property type="entry name" value="SET_dom"/>
</dbReference>
<dbReference type="InterPro" id="IPR046341">
    <property type="entry name" value="SET_dom_sf"/>
</dbReference>
<dbReference type="PROSITE" id="PS50280">
    <property type="entry name" value="SET"/>
    <property type="match status" value="1"/>
</dbReference>
<name>A0AAD7CG41_9AGAR</name>
<reference evidence="3" key="1">
    <citation type="submission" date="2023-03" db="EMBL/GenBank/DDBJ databases">
        <title>Massive genome expansion in bonnet fungi (Mycena s.s.) driven by repeated elements and novel gene families across ecological guilds.</title>
        <authorList>
            <consortium name="Lawrence Berkeley National Laboratory"/>
            <person name="Harder C.B."/>
            <person name="Miyauchi S."/>
            <person name="Viragh M."/>
            <person name="Kuo A."/>
            <person name="Thoen E."/>
            <person name="Andreopoulos B."/>
            <person name="Lu D."/>
            <person name="Skrede I."/>
            <person name="Drula E."/>
            <person name="Henrissat B."/>
            <person name="Morin E."/>
            <person name="Kohler A."/>
            <person name="Barry K."/>
            <person name="LaButti K."/>
            <person name="Morin E."/>
            <person name="Salamov A."/>
            <person name="Lipzen A."/>
            <person name="Mereny Z."/>
            <person name="Hegedus B."/>
            <person name="Baldrian P."/>
            <person name="Stursova M."/>
            <person name="Weitz H."/>
            <person name="Taylor A."/>
            <person name="Grigoriev I.V."/>
            <person name="Nagy L.G."/>
            <person name="Martin F."/>
            <person name="Kauserud H."/>
        </authorList>
    </citation>
    <scope>NUCLEOTIDE SEQUENCE</scope>
    <source>
        <strain evidence="3">9284</strain>
    </source>
</reference>
<accession>A0AAD7CG41</accession>
<dbReference type="PANTHER" id="PTHR47332:SF4">
    <property type="entry name" value="SET DOMAIN-CONTAINING PROTEIN 5"/>
    <property type="match status" value="1"/>
</dbReference>
<evidence type="ECO:0000259" key="2">
    <source>
        <dbReference type="PROSITE" id="PS50280"/>
    </source>
</evidence>
<dbReference type="PANTHER" id="PTHR47332">
    <property type="entry name" value="SET DOMAIN-CONTAINING PROTEIN 5"/>
    <property type="match status" value="1"/>
</dbReference>
<dbReference type="AlphaFoldDB" id="A0AAD7CG41"/>
<dbReference type="Proteomes" id="UP001221142">
    <property type="component" value="Unassembled WGS sequence"/>
</dbReference>
<organism evidence="3 4">
    <name type="scientific">Roridomyces roridus</name>
    <dbReference type="NCBI Taxonomy" id="1738132"/>
    <lineage>
        <taxon>Eukaryota</taxon>
        <taxon>Fungi</taxon>
        <taxon>Dikarya</taxon>
        <taxon>Basidiomycota</taxon>
        <taxon>Agaricomycotina</taxon>
        <taxon>Agaricomycetes</taxon>
        <taxon>Agaricomycetidae</taxon>
        <taxon>Agaricales</taxon>
        <taxon>Marasmiineae</taxon>
        <taxon>Mycenaceae</taxon>
        <taxon>Roridomyces</taxon>
    </lineage>
</organism>
<protein>
    <recommendedName>
        <fullName evidence="2">SET domain-containing protein</fullName>
    </recommendedName>
</protein>
<dbReference type="CDD" id="cd20071">
    <property type="entry name" value="SET_SMYD"/>
    <property type="match status" value="1"/>
</dbReference>
<proteinExistence type="predicted"/>
<feature type="domain" description="SET" evidence="2">
    <location>
        <begin position="134"/>
        <end position="301"/>
    </location>
</feature>
<evidence type="ECO:0000313" key="3">
    <source>
        <dbReference type="EMBL" id="KAJ7647746.1"/>
    </source>
</evidence>
<dbReference type="SMART" id="SM00317">
    <property type="entry name" value="SET"/>
    <property type="match status" value="1"/>
</dbReference>
<dbReference type="Gene3D" id="2.170.270.10">
    <property type="entry name" value="SET domain"/>
    <property type="match status" value="1"/>
</dbReference>
<gene>
    <name evidence="3" type="ORF">FB45DRAFT_1052173</name>
</gene>
<evidence type="ECO:0000313" key="4">
    <source>
        <dbReference type="Proteomes" id="UP001221142"/>
    </source>
</evidence>